<dbReference type="InterPro" id="IPR029071">
    <property type="entry name" value="Ubiquitin-like_domsf"/>
</dbReference>
<evidence type="ECO:0000256" key="1">
    <source>
        <dbReference type="SAM" id="MobiDB-lite"/>
    </source>
</evidence>
<evidence type="ECO:0000259" key="2">
    <source>
        <dbReference type="PROSITE" id="PS50053"/>
    </source>
</evidence>
<reference evidence="4" key="1">
    <citation type="submission" date="2025-08" db="UniProtKB">
        <authorList>
            <consortium name="RefSeq"/>
        </authorList>
    </citation>
    <scope>IDENTIFICATION</scope>
</reference>
<sequence>MADQQQTYSGDCGSVSGMSEDSGVTDMTMETESVTSVESTSTLVGGISNVNLQANGSEGSAGHPASIDSGVSGSGTSHHQQSVTNFATPRQTAANVNPQNVGVMSEDSGFVSAPGSTSRGDLAQPSSVPPGNLPQNAINNTDRVNEWVDTTYEVFLKDLNGKTHTITVARDETVETFQTRVEETLSIPVEQQRLVTQPGRTLTGRGTLEDFGVKKHSTIYCNGRLRGGSVC</sequence>
<dbReference type="Pfam" id="PF00240">
    <property type="entry name" value="ubiquitin"/>
    <property type="match status" value="1"/>
</dbReference>
<feature type="region of interest" description="Disordered" evidence="1">
    <location>
        <begin position="1"/>
        <end position="28"/>
    </location>
</feature>
<feature type="domain" description="Ubiquitin-like" evidence="2">
    <location>
        <begin position="152"/>
        <end position="228"/>
    </location>
</feature>
<proteinExistence type="predicted"/>
<evidence type="ECO:0000313" key="4">
    <source>
        <dbReference type="RefSeq" id="XP_035824383.1"/>
    </source>
</evidence>
<accession>A0ABM1VPP1</accession>
<dbReference type="Proteomes" id="UP000694888">
    <property type="component" value="Unplaced"/>
</dbReference>
<dbReference type="InterPro" id="IPR000626">
    <property type="entry name" value="Ubiquitin-like_dom"/>
</dbReference>
<dbReference type="RefSeq" id="XP_035824383.1">
    <property type="nucleotide sequence ID" value="XM_035968490.1"/>
</dbReference>
<evidence type="ECO:0000313" key="3">
    <source>
        <dbReference type="Proteomes" id="UP000694888"/>
    </source>
</evidence>
<dbReference type="SUPFAM" id="SSF54236">
    <property type="entry name" value="Ubiquitin-like"/>
    <property type="match status" value="1"/>
</dbReference>
<dbReference type="SMART" id="SM00213">
    <property type="entry name" value="UBQ"/>
    <property type="match status" value="1"/>
</dbReference>
<dbReference type="Gene3D" id="3.10.20.90">
    <property type="entry name" value="Phosphatidylinositol 3-kinase Catalytic Subunit, Chain A, domain 1"/>
    <property type="match status" value="1"/>
</dbReference>
<organism evidence="3 4">
    <name type="scientific">Aplysia californica</name>
    <name type="common">California sea hare</name>
    <dbReference type="NCBI Taxonomy" id="6500"/>
    <lineage>
        <taxon>Eukaryota</taxon>
        <taxon>Metazoa</taxon>
        <taxon>Spiralia</taxon>
        <taxon>Lophotrochozoa</taxon>
        <taxon>Mollusca</taxon>
        <taxon>Gastropoda</taxon>
        <taxon>Heterobranchia</taxon>
        <taxon>Euthyneura</taxon>
        <taxon>Tectipleura</taxon>
        <taxon>Aplysiida</taxon>
        <taxon>Aplysioidea</taxon>
        <taxon>Aplysiidae</taxon>
        <taxon>Aplysia</taxon>
    </lineage>
</organism>
<protein>
    <submittedName>
        <fullName evidence="4">Uncharacterized protein LOC101845452 isoform X2</fullName>
    </submittedName>
</protein>
<name>A0ABM1VPP1_APLCA</name>
<dbReference type="PROSITE" id="PS50053">
    <property type="entry name" value="UBIQUITIN_2"/>
    <property type="match status" value="1"/>
</dbReference>
<gene>
    <name evidence="4" type="primary">LOC101845452</name>
</gene>
<dbReference type="GeneID" id="101845452"/>
<feature type="region of interest" description="Disordered" evidence="1">
    <location>
        <begin position="50"/>
        <end position="134"/>
    </location>
</feature>
<keyword evidence="3" id="KW-1185">Reference proteome</keyword>
<feature type="compositionally biased region" description="Polar residues" evidence="1">
    <location>
        <begin position="69"/>
        <end position="102"/>
    </location>
</feature>